<evidence type="ECO:0000313" key="3">
    <source>
        <dbReference type="RefSeq" id="XP_008244849.1"/>
    </source>
</evidence>
<dbReference type="SUPFAM" id="SSF53098">
    <property type="entry name" value="Ribonuclease H-like"/>
    <property type="match status" value="1"/>
</dbReference>
<dbReference type="Pfam" id="PF13456">
    <property type="entry name" value="RVT_3"/>
    <property type="match status" value="1"/>
</dbReference>
<evidence type="ECO:0000259" key="1">
    <source>
        <dbReference type="PROSITE" id="PS50879"/>
    </source>
</evidence>
<name>A0ABM0PUW8_PRUMU</name>
<dbReference type="Gene3D" id="1.10.340.70">
    <property type="match status" value="1"/>
</dbReference>
<dbReference type="CDD" id="cd09279">
    <property type="entry name" value="RNase_HI_like"/>
    <property type="match status" value="1"/>
</dbReference>
<evidence type="ECO:0000313" key="2">
    <source>
        <dbReference type="Proteomes" id="UP000694861"/>
    </source>
</evidence>
<dbReference type="InterPro" id="IPR036397">
    <property type="entry name" value="RNaseH_sf"/>
</dbReference>
<keyword evidence="2" id="KW-1185">Reference proteome</keyword>
<dbReference type="PROSITE" id="PS50879">
    <property type="entry name" value="RNASE_H_1"/>
    <property type="match status" value="1"/>
</dbReference>
<dbReference type="InterPro" id="IPR012337">
    <property type="entry name" value="RNaseH-like_sf"/>
</dbReference>
<organism evidence="2 3">
    <name type="scientific">Prunus mume</name>
    <name type="common">Japanese apricot</name>
    <name type="synonym">Armeniaca mume</name>
    <dbReference type="NCBI Taxonomy" id="102107"/>
    <lineage>
        <taxon>Eukaryota</taxon>
        <taxon>Viridiplantae</taxon>
        <taxon>Streptophyta</taxon>
        <taxon>Embryophyta</taxon>
        <taxon>Tracheophyta</taxon>
        <taxon>Spermatophyta</taxon>
        <taxon>Magnoliopsida</taxon>
        <taxon>eudicotyledons</taxon>
        <taxon>Gunneridae</taxon>
        <taxon>Pentapetalae</taxon>
        <taxon>rosids</taxon>
        <taxon>fabids</taxon>
        <taxon>Rosales</taxon>
        <taxon>Rosaceae</taxon>
        <taxon>Amygdaloideae</taxon>
        <taxon>Amygdaleae</taxon>
        <taxon>Prunus</taxon>
    </lineage>
</organism>
<feature type="domain" description="RNase H type-1" evidence="1">
    <location>
        <begin position="120"/>
        <end position="249"/>
    </location>
</feature>
<gene>
    <name evidence="3" type="primary">LOC103342962</name>
</gene>
<dbReference type="Proteomes" id="UP000694861">
    <property type="component" value="Unplaced"/>
</dbReference>
<sequence length="409" mass="45978">MPIFQLDVKSAFLNGELLEQVYIEQPPSYVIKGQPTAPSRWPSVLTLSVFQKPKTFGQLAKWAIELGEFDVQFRPRPAEKGQVVVDFISELTFSVTTEPTNLCPHAEEHGVLSPKPFDPLIPIWTLHVDGSANQQGCGAGLVLTTPDGVKIEYALHFNFRTSNNKAEYEALLASHRLAKNMIAKQISIHSDSQLIVNQLMADFATKDISMSTYMSTTHQLLQKFKAYEIRQLPRIENSHADALARLASAINDKVGKKVSEEILAHPSTTTSEVCTVRYENTWMSPIYTYLMNGTLPNDKSQAQKLRYRSTRYTVINDTLYKRGYSTPYLKCITAEQGKYVLWEIHDGVCGDHSGSRLLAHKAFQHTRPTMHQDANALVKKCDKCQRFGSIPHIPAEPLTSIVSPWPFAQ</sequence>
<accession>A0ABM0PUW8</accession>
<reference evidence="2" key="1">
    <citation type="journal article" date="2012" name="Nat. Commun.">
        <title>The genome of Prunus mume.</title>
        <authorList>
            <person name="Zhang Q."/>
            <person name="Chen W."/>
            <person name="Sun L."/>
            <person name="Zhao F."/>
            <person name="Huang B."/>
            <person name="Yang W."/>
            <person name="Tao Y."/>
            <person name="Wang J."/>
            <person name="Yuan Z."/>
            <person name="Fan G."/>
            <person name="Xing Z."/>
            <person name="Han C."/>
            <person name="Pan H."/>
            <person name="Zhong X."/>
            <person name="Shi W."/>
            <person name="Liang X."/>
            <person name="Du D."/>
            <person name="Sun F."/>
            <person name="Xu Z."/>
            <person name="Hao R."/>
            <person name="Lv T."/>
            <person name="Lv Y."/>
            <person name="Zheng Z."/>
            <person name="Sun M."/>
            <person name="Luo L."/>
            <person name="Cai M."/>
            <person name="Gao Y."/>
            <person name="Wang J."/>
            <person name="Yin Y."/>
            <person name="Xu X."/>
            <person name="Cheng T."/>
            <person name="Wang J."/>
        </authorList>
    </citation>
    <scope>NUCLEOTIDE SEQUENCE [LARGE SCALE GENOMIC DNA]</scope>
</reference>
<dbReference type="GeneID" id="103342962"/>
<dbReference type="RefSeq" id="XP_008244849.1">
    <property type="nucleotide sequence ID" value="XM_008246627.1"/>
</dbReference>
<dbReference type="InterPro" id="IPR002156">
    <property type="entry name" value="RNaseH_domain"/>
</dbReference>
<protein>
    <submittedName>
        <fullName evidence="3">Uncharacterized protein LOC103342962</fullName>
    </submittedName>
</protein>
<proteinExistence type="predicted"/>
<dbReference type="PANTHER" id="PTHR48475:SF2">
    <property type="entry name" value="RIBONUCLEASE H"/>
    <property type="match status" value="1"/>
</dbReference>
<reference evidence="3" key="2">
    <citation type="submission" date="2025-08" db="UniProtKB">
        <authorList>
            <consortium name="RefSeq"/>
        </authorList>
    </citation>
    <scope>IDENTIFICATION</scope>
</reference>
<dbReference type="Gene3D" id="3.30.420.10">
    <property type="entry name" value="Ribonuclease H-like superfamily/Ribonuclease H"/>
    <property type="match status" value="1"/>
</dbReference>
<dbReference type="PANTHER" id="PTHR48475">
    <property type="entry name" value="RIBONUCLEASE H"/>
    <property type="match status" value="1"/>
</dbReference>